<feature type="non-terminal residue" evidence="2">
    <location>
        <position position="103"/>
    </location>
</feature>
<evidence type="ECO:0000256" key="1">
    <source>
        <dbReference type="SAM" id="Phobius"/>
    </source>
</evidence>
<dbReference type="EMBL" id="JH159151">
    <property type="protein sequence ID" value="EGZ30204.1"/>
    <property type="molecule type" value="Genomic_DNA"/>
</dbReference>
<dbReference type="Proteomes" id="UP000002640">
    <property type="component" value="Unassembled WGS sequence"/>
</dbReference>
<name>G4YLD6_PHYSP</name>
<keyword evidence="1" id="KW-1133">Transmembrane helix</keyword>
<protein>
    <submittedName>
        <fullName evidence="2">Uncharacterized protein</fullName>
    </submittedName>
</protein>
<dbReference type="KEGG" id="psoj:PHYSODRAFT_472276"/>
<dbReference type="GeneID" id="20654211"/>
<keyword evidence="1" id="KW-0812">Transmembrane</keyword>
<evidence type="ECO:0000313" key="3">
    <source>
        <dbReference type="Proteomes" id="UP000002640"/>
    </source>
</evidence>
<feature type="transmembrane region" description="Helical" evidence="1">
    <location>
        <begin position="34"/>
        <end position="54"/>
    </location>
</feature>
<gene>
    <name evidence="2" type="ORF">PHYSODRAFT_472276</name>
</gene>
<organism evidence="2 3">
    <name type="scientific">Phytophthora sojae (strain P6497)</name>
    <name type="common">Soybean stem and root rot agent</name>
    <name type="synonym">Phytophthora megasperma f. sp. glycines</name>
    <dbReference type="NCBI Taxonomy" id="1094619"/>
    <lineage>
        <taxon>Eukaryota</taxon>
        <taxon>Sar</taxon>
        <taxon>Stramenopiles</taxon>
        <taxon>Oomycota</taxon>
        <taxon>Peronosporomycetes</taxon>
        <taxon>Peronosporales</taxon>
        <taxon>Peronosporaceae</taxon>
        <taxon>Phytophthora</taxon>
    </lineage>
</organism>
<proteinExistence type="predicted"/>
<evidence type="ECO:0000313" key="2">
    <source>
        <dbReference type="EMBL" id="EGZ30204.1"/>
    </source>
</evidence>
<dbReference type="AlphaFoldDB" id="G4YLD6"/>
<feature type="transmembrane region" description="Helical" evidence="1">
    <location>
        <begin position="74"/>
        <end position="96"/>
    </location>
</feature>
<sequence>MISALWKYTKISRLGEYSFERVESLESYCQHTSVAQVVFVIMVIPVPSLLLSLLVECIPLQDPAGGWEINVGAYLRFCCIVSSGALGSIVQLRTVIQISDLAT</sequence>
<keyword evidence="1" id="KW-0472">Membrane</keyword>
<accession>G4YLD6</accession>
<dbReference type="RefSeq" id="XP_009517479.1">
    <property type="nucleotide sequence ID" value="XM_009519184.1"/>
</dbReference>
<reference evidence="2 3" key="1">
    <citation type="journal article" date="2006" name="Science">
        <title>Phytophthora genome sequences uncover evolutionary origins and mechanisms of pathogenesis.</title>
        <authorList>
            <person name="Tyler B.M."/>
            <person name="Tripathy S."/>
            <person name="Zhang X."/>
            <person name="Dehal P."/>
            <person name="Jiang R.H."/>
            <person name="Aerts A."/>
            <person name="Arredondo F.D."/>
            <person name="Baxter L."/>
            <person name="Bensasson D."/>
            <person name="Beynon J.L."/>
            <person name="Chapman J."/>
            <person name="Damasceno C.M."/>
            <person name="Dorrance A.E."/>
            <person name="Dou D."/>
            <person name="Dickerman A.W."/>
            <person name="Dubchak I.L."/>
            <person name="Garbelotto M."/>
            <person name="Gijzen M."/>
            <person name="Gordon S.G."/>
            <person name="Govers F."/>
            <person name="Grunwald N.J."/>
            <person name="Huang W."/>
            <person name="Ivors K.L."/>
            <person name="Jones R.W."/>
            <person name="Kamoun S."/>
            <person name="Krampis K."/>
            <person name="Lamour K.H."/>
            <person name="Lee M.K."/>
            <person name="McDonald W.H."/>
            <person name="Medina M."/>
            <person name="Meijer H.J."/>
            <person name="Nordberg E.K."/>
            <person name="Maclean D.J."/>
            <person name="Ospina-Giraldo M.D."/>
            <person name="Morris P.F."/>
            <person name="Phuntumart V."/>
            <person name="Putnam N.H."/>
            <person name="Rash S."/>
            <person name="Rose J.K."/>
            <person name="Sakihama Y."/>
            <person name="Salamov A.A."/>
            <person name="Savidor A."/>
            <person name="Scheuring C.F."/>
            <person name="Smith B.M."/>
            <person name="Sobral B.W."/>
            <person name="Terry A."/>
            <person name="Torto-Alalibo T.A."/>
            <person name="Win J."/>
            <person name="Xu Z."/>
            <person name="Zhang H."/>
            <person name="Grigoriev I.V."/>
            <person name="Rokhsar D.S."/>
            <person name="Boore J.L."/>
        </authorList>
    </citation>
    <scope>NUCLEOTIDE SEQUENCE [LARGE SCALE GENOMIC DNA]</scope>
    <source>
        <strain evidence="2 3">P6497</strain>
    </source>
</reference>
<keyword evidence="3" id="KW-1185">Reference proteome</keyword>
<dbReference type="InParanoid" id="G4YLD6"/>